<evidence type="ECO:0000256" key="5">
    <source>
        <dbReference type="ARBA" id="ARBA00022729"/>
    </source>
</evidence>
<feature type="signal peptide" evidence="16">
    <location>
        <begin position="1"/>
        <end position="20"/>
    </location>
</feature>
<feature type="domain" description="BPTI/Kunitz inhibitor" evidence="18">
    <location>
        <begin position="1112"/>
        <end position="1162"/>
    </location>
</feature>
<organism evidence="19 20">
    <name type="scientific">Clupea harengus</name>
    <name type="common">Atlantic herring</name>
    <dbReference type="NCBI Taxonomy" id="7950"/>
    <lineage>
        <taxon>Eukaryota</taxon>
        <taxon>Metazoa</taxon>
        <taxon>Chordata</taxon>
        <taxon>Craniata</taxon>
        <taxon>Vertebrata</taxon>
        <taxon>Euteleostomi</taxon>
        <taxon>Actinopterygii</taxon>
        <taxon>Neopterygii</taxon>
        <taxon>Teleostei</taxon>
        <taxon>Clupei</taxon>
        <taxon>Clupeiformes</taxon>
        <taxon>Clupeoidei</taxon>
        <taxon>Clupeidae</taxon>
        <taxon>Clupea</taxon>
    </lineage>
</organism>
<keyword evidence="2" id="KW-0964">Secreted</keyword>
<dbReference type="Pfam" id="PF00092">
    <property type="entry name" value="VWA"/>
    <property type="match status" value="2"/>
</dbReference>
<dbReference type="OrthoDB" id="687730at2759"/>
<dbReference type="InterPro" id="IPR036465">
    <property type="entry name" value="vWFA_dom_sf"/>
</dbReference>
<dbReference type="FunFam" id="3.40.50.410:FF:000051">
    <property type="entry name" value="Collagen type XXVIII alpha 1 chain"/>
    <property type="match status" value="1"/>
</dbReference>
<dbReference type="Gene3D" id="3.40.50.410">
    <property type="entry name" value="von Willebrand factor, type A domain"/>
    <property type="match status" value="2"/>
</dbReference>
<dbReference type="SUPFAM" id="SSF53300">
    <property type="entry name" value="vWA-like"/>
    <property type="match status" value="2"/>
</dbReference>
<dbReference type="PROSITE" id="PS00280">
    <property type="entry name" value="BPTI_KUNITZ_1"/>
    <property type="match status" value="1"/>
</dbReference>
<evidence type="ECO:0000256" key="13">
    <source>
        <dbReference type="ARBA" id="ARBA00061466"/>
    </source>
</evidence>
<evidence type="ECO:0000256" key="10">
    <source>
        <dbReference type="ARBA" id="ARBA00023119"/>
    </source>
</evidence>
<keyword evidence="3" id="KW-0272">Extracellular matrix</keyword>
<feature type="compositionally biased region" description="Gly residues" evidence="15">
    <location>
        <begin position="416"/>
        <end position="428"/>
    </location>
</feature>
<dbReference type="InterPro" id="IPR036880">
    <property type="entry name" value="Kunitz_BPTI_sf"/>
</dbReference>
<dbReference type="AlphaFoldDB" id="A0A6P8FXS1"/>
<dbReference type="Gene3D" id="4.10.410.10">
    <property type="entry name" value="Pancreatic trypsin inhibitor Kunitz domain"/>
    <property type="match status" value="1"/>
</dbReference>
<name>A0A6P8FXS1_CLUHA</name>
<dbReference type="Proteomes" id="UP000515152">
    <property type="component" value="Chromosome 11"/>
</dbReference>
<comment type="subcellular location">
    <subcellularLocation>
        <location evidence="1">Secreted</location>
        <location evidence="1">Extracellular space</location>
        <location evidence="1">Extracellular matrix</location>
        <location evidence="1">Basement membrane</location>
    </subcellularLocation>
</comment>
<keyword evidence="8" id="KW-0130">Cell adhesion</keyword>
<dbReference type="CDD" id="cd22628">
    <property type="entry name" value="Kunitz_collagen_alpha1_XXVIII"/>
    <property type="match status" value="1"/>
</dbReference>
<dbReference type="Pfam" id="PF00014">
    <property type="entry name" value="Kunitz_BPTI"/>
    <property type="match status" value="1"/>
</dbReference>
<dbReference type="InterPro" id="IPR002223">
    <property type="entry name" value="Kunitz_BPTI"/>
</dbReference>
<comment type="similarity">
    <text evidence="13">Belongs to the VWA-containing collagen family.</text>
</comment>
<evidence type="ECO:0000256" key="7">
    <source>
        <dbReference type="ARBA" id="ARBA00022869"/>
    </source>
</evidence>
<evidence type="ECO:0000256" key="1">
    <source>
        <dbReference type="ARBA" id="ARBA00004302"/>
    </source>
</evidence>
<keyword evidence="9" id="KW-0722">Serine protease inhibitor</keyword>
<sequence>MGKVLLLCLVLLGLAPETGGQRRPAGPRGKDRGQVCPLELAFILDSSESAKLLLFGRQKAFVDAFSRRVTQLQLGGWELDARLAVIQYSSTVFIDQRFSDWQNLEQFLRSVASMSYIGQGTYTTYAITNATQLFTQETTPESMRVALLMTDGSDHPRNPNVIAATAEAKSNGIKLFAIGLSDQARQSQSSAKLRSMASSPAQMYVHSLTDANLEETLLKEISAIAKEGCPKAQPLACDCEKGDRGLPGSPGKKGDAGYDGPAGSKGSMGEPGVDGRPGTDGTEGRSGFKGDKGERGDCGAPGVKGDVGLAGRSGSRGFKGEQGHLGPPGDHGPEGLPGPKGDRGPVGASGPHGDIGVGFPGHKGDKGNHGRPGPAGLVGVGQPGQSGPPGLTGSQGIQGVPGEGLPGPKGERGYEGPKGGRGPPGLGSRGDKGDLGPPGEQGPVGELGVGIQGDKGGQGPLGPPGPRGQPGLGMMGPKGNQGFPGEPGLPGERSVGNQGPKGEAGLPGLAGASGIPGDDGTSGPKGDTGSPGPRGQDGPPGKGSPGVKGDRGDRGGRGLPGGGGTHGPSGPKGSPGSPGPPGSIGPPGRGIPGAKGDAGPAGPEGSVGEPGIGIAGPKGDRGGHGPPGYPGVKGQGYPGPQGAPGEQGSIGEPGPEGQGLPGPKGDRGATGLPGFPGATGIGEMGPKGPMGPVGPPGPQGPPGEGIQGPKGDGGYQGVPGPRGPPGEGLTGVKGDRGFAGEKGKKGDGGGHGEPGAEGPVGRGGPKGEPGLTREEVIEIVRSICGCGVKCRVNPLELVFVIDSSESVGPENFDVVKDFVNGLIDRVSVSADVTRVGVVLYSHINVVVVDLAQQAMRDNVKSAVRRMIYMGEGTYTGSALRKANELFRAARPGVRKIAVVITDGQTDTRDQVKLEDAVREAHSSGIEMFVIGVVNQSDPFFGDFKQELNTMASDPDDEHVHVISDFATLPVLERQLLKHICETNEGALFSRLPGSHLTPGTRTPWADARELPERTDTPTFTGDHRRTHMMPGSPGEHVGPSRPAIDVTSRVDGGKSWWYNGVFPLVPYHPPEDVDWHSHRPRHRMPTQTQPPPVPSPQTSIIVPSSFIQDEKCKDVLEPGSCRDYVVKWYYDRNANACARFWYGGCGGNRNQFESEKSCRKACVGE</sequence>
<dbReference type="CDD" id="cd01450">
    <property type="entry name" value="vWFA_subfamily_ECM"/>
    <property type="match status" value="1"/>
</dbReference>
<evidence type="ECO:0000256" key="15">
    <source>
        <dbReference type="SAM" id="MobiDB-lite"/>
    </source>
</evidence>
<accession>A0A6P8FXS1</accession>
<dbReference type="PANTHER" id="PTHR24023:SF1082">
    <property type="entry name" value="COLLAGEN TRIPLE HELIX REPEAT"/>
    <property type="match status" value="1"/>
</dbReference>
<evidence type="ECO:0000256" key="11">
    <source>
        <dbReference type="ARBA" id="ARBA00023157"/>
    </source>
</evidence>
<keyword evidence="19" id="KW-1185">Reference proteome</keyword>
<dbReference type="RefSeq" id="XP_031432678.1">
    <property type="nucleotide sequence ID" value="XM_031576818.1"/>
</dbReference>
<evidence type="ECO:0000256" key="3">
    <source>
        <dbReference type="ARBA" id="ARBA00022530"/>
    </source>
</evidence>
<dbReference type="FunFam" id="3.40.50.410:FF:000003">
    <property type="entry name" value="Collagen type VI alpha 3 chain"/>
    <property type="match status" value="1"/>
</dbReference>
<dbReference type="GeneID" id="105891966"/>
<evidence type="ECO:0000256" key="6">
    <source>
        <dbReference type="ARBA" id="ARBA00022737"/>
    </source>
</evidence>
<feature type="compositionally biased region" description="Gly residues" evidence="15">
    <location>
        <begin position="751"/>
        <end position="767"/>
    </location>
</feature>
<dbReference type="InterPro" id="IPR008160">
    <property type="entry name" value="Collagen"/>
</dbReference>
<feature type="domain" description="VWFA" evidence="17">
    <location>
        <begin position="39"/>
        <end position="221"/>
    </location>
</feature>
<dbReference type="PRINTS" id="PR00759">
    <property type="entry name" value="BASICPTASE"/>
</dbReference>
<dbReference type="CTD" id="100332225"/>
<dbReference type="SMART" id="SM00131">
    <property type="entry name" value="KU"/>
    <property type="match status" value="1"/>
</dbReference>
<proteinExistence type="inferred from homology"/>
<dbReference type="Pfam" id="PF01391">
    <property type="entry name" value="Collagen"/>
    <property type="match status" value="1"/>
</dbReference>
<feature type="compositionally biased region" description="Basic and acidic residues" evidence="15">
    <location>
        <begin position="733"/>
        <end position="750"/>
    </location>
</feature>
<feature type="domain" description="VWFA" evidence="17">
    <location>
        <begin position="796"/>
        <end position="979"/>
    </location>
</feature>
<evidence type="ECO:0000256" key="2">
    <source>
        <dbReference type="ARBA" id="ARBA00022525"/>
    </source>
</evidence>
<dbReference type="SUPFAM" id="SSF57362">
    <property type="entry name" value="BPTI-like"/>
    <property type="match status" value="1"/>
</dbReference>
<protein>
    <recommendedName>
        <fullName evidence="14">Collagen alpha-1(XXVIII) chain</fullName>
    </recommendedName>
</protein>
<dbReference type="PANTHER" id="PTHR24023">
    <property type="entry name" value="COLLAGEN ALPHA"/>
    <property type="match status" value="1"/>
</dbReference>
<dbReference type="PROSITE" id="PS50279">
    <property type="entry name" value="BPTI_KUNITZ_2"/>
    <property type="match status" value="1"/>
</dbReference>
<dbReference type="InterPro" id="IPR002035">
    <property type="entry name" value="VWF_A"/>
</dbReference>
<dbReference type="GO" id="GO:0005604">
    <property type="term" value="C:basement membrane"/>
    <property type="evidence" value="ECO:0007669"/>
    <property type="project" value="UniProtKB-SubCell"/>
</dbReference>
<keyword evidence="5 16" id="KW-0732">Signal</keyword>
<dbReference type="GO" id="GO:0005581">
    <property type="term" value="C:collagen trimer"/>
    <property type="evidence" value="ECO:0007669"/>
    <property type="project" value="UniProtKB-KW"/>
</dbReference>
<feature type="compositionally biased region" description="Low complexity" evidence="15">
    <location>
        <begin position="385"/>
        <end position="395"/>
    </location>
</feature>
<keyword evidence="10 20" id="KW-0176">Collagen</keyword>
<evidence type="ECO:0000256" key="12">
    <source>
        <dbReference type="ARBA" id="ARBA00058139"/>
    </source>
</evidence>
<feature type="chain" id="PRO_5027716547" description="Collagen alpha-1(XXVIII) chain" evidence="16">
    <location>
        <begin position="21"/>
        <end position="1165"/>
    </location>
</feature>
<feature type="compositionally biased region" description="Pro residues" evidence="15">
    <location>
        <begin position="692"/>
        <end position="701"/>
    </location>
</feature>
<evidence type="ECO:0000256" key="14">
    <source>
        <dbReference type="ARBA" id="ARBA00070674"/>
    </source>
</evidence>
<evidence type="ECO:0000259" key="18">
    <source>
        <dbReference type="PROSITE" id="PS50279"/>
    </source>
</evidence>
<feature type="region of interest" description="Disordered" evidence="15">
    <location>
        <begin position="243"/>
        <end position="770"/>
    </location>
</feature>
<dbReference type="FunFam" id="4.10.410.10:FF:000020">
    <property type="entry name" value="Collagen, type VI, alpha 3"/>
    <property type="match status" value="1"/>
</dbReference>
<dbReference type="InterPro" id="IPR020901">
    <property type="entry name" value="Prtase_inh_Kunz-CS"/>
</dbReference>
<comment type="function">
    <text evidence="12">May act as a cell-binding protein.</text>
</comment>
<keyword evidence="6" id="KW-0677">Repeat</keyword>
<dbReference type="GO" id="GO:0007155">
    <property type="term" value="P:cell adhesion"/>
    <property type="evidence" value="ECO:0007669"/>
    <property type="project" value="UniProtKB-KW"/>
</dbReference>
<dbReference type="InterPro" id="IPR050149">
    <property type="entry name" value="Collagen_superfamily"/>
</dbReference>
<dbReference type="PRINTS" id="PR00453">
    <property type="entry name" value="VWFADOMAIN"/>
</dbReference>
<keyword evidence="7" id="KW-0084">Basement membrane</keyword>
<dbReference type="GO" id="GO:0005615">
    <property type="term" value="C:extracellular space"/>
    <property type="evidence" value="ECO:0007669"/>
    <property type="project" value="TreeGrafter"/>
</dbReference>
<keyword evidence="4" id="KW-0646">Protease inhibitor</keyword>
<feature type="compositionally biased region" description="Gly residues" evidence="15">
    <location>
        <begin position="445"/>
        <end position="460"/>
    </location>
</feature>
<evidence type="ECO:0000256" key="16">
    <source>
        <dbReference type="SAM" id="SignalP"/>
    </source>
</evidence>
<gene>
    <name evidence="20" type="primary">col28a1b</name>
</gene>
<evidence type="ECO:0000256" key="4">
    <source>
        <dbReference type="ARBA" id="ARBA00022690"/>
    </source>
</evidence>
<evidence type="ECO:0000256" key="8">
    <source>
        <dbReference type="ARBA" id="ARBA00022889"/>
    </source>
</evidence>
<evidence type="ECO:0000259" key="17">
    <source>
        <dbReference type="PROSITE" id="PS50234"/>
    </source>
</evidence>
<evidence type="ECO:0000313" key="20">
    <source>
        <dbReference type="RefSeq" id="XP_031432678.1"/>
    </source>
</evidence>
<feature type="compositionally biased region" description="Gly residues" evidence="15">
    <location>
        <begin position="557"/>
        <end position="567"/>
    </location>
</feature>
<dbReference type="KEGG" id="char:105891966"/>
<feature type="compositionally biased region" description="Low complexity" evidence="15">
    <location>
        <begin position="594"/>
        <end position="604"/>
    </location>
</feature>
<feature type="compositionally biased region" description="Basic and acidic residues" evidence="15">
    <location>
        <begin position="282"/>
        <end position="297"/>
    </location>
</feature>
<dbReference type="GO" id="GO:0004867">
    <property type="term" value="F:serine-type endopeptidase inhibitor activity"/>
    <property type="evidence" value="ECO:0007669"/>
    <property type="project" value="UniProtKB-KW"/>
</dbReference>
<feature type="compositionally biased region" description="Gly residues" evidence="15">
    <location>
        <begin position="702"/>
        <end position="717"/>
    </location>
</feature>
<dbReference type="SMART" id="SM00327">
    <property type="entry name" value="VWA"/>
    <property type="match status" value="2"/>
</dbReference>
<feature type="compositionally biased region" description="Low complexity" evidence="15">
    <location>
        <begin position="640"/>
        <end position="653"/>
    </location>
</feature>
<evidence type="ECO:0000256" key="9">
    <source>
        <dbReference type="ARBA" id="ARBA00022900"/>
    </source>
</evidence>
<evidence type="ECO:0000313" key="19">
    <source>
        <dbReference type="Proteomes" id="UP000515152"/>
    </source>
</evidence>
<dbReference type="PROSITE" id="PS50234">
    <property type="entry name" value="VWFA"/>
    <property type="match status" value="2"/>
</dbReference>
<reference evidence="20" key="1">
    <citation type="submission" date="2025-08" db="UniProtKB">
        <authorList>
            <consortium name="RefSeq"/>
        </authorList>
    </citation>
    <scope>IDENTIFICATION</scope>
</reference>
<keyword evidence="11" id="KW-1015">Disulfide bond</keyword>